<dbReference type="Pfam" id="PF04608">
    <property type="entry name" value="PgpA"/>
    <property type="match status" value="1"/>
</dbReference>
<dbReference type="PANTHER" id="PTHR36305">
    <property type="entry name" value="PHOSPHATIDYLGLYCEROPHOSPHATASE A"/>
    <property type="match status" value="1"/>
</dbReference>
<keyword evidence="1" id="KW-0813">Transport</keyword>
<keyword evidence="2" id="KW-0349">Heme</keyword>
<dbReference type="EMBL" id="OB683866">
    <property type="protein sequence ID" value="CAD7237004.1"/>
    <property type="molecule type" value="Genomic_DNA"/>
</dbReference>
<dbReference type="SUPFAM" id="SSF101307">
    <property type="entry name" value="YutG-like"/>
    <property type="match status" value="1"/>
</dbReference>
<dbReference type="GO" id="GO:0006629">
    <property type="term" value="P:lipid metabolic process"/>
    <property type="evidence" value="ECO:0007669"/>
    <property type="project" value="InterPro"/>
</dbReference>
<gene>
    <name evidence="5" type="ORF">CTOB1V02_LOCUS14819</name>
</gene>
<name>A0A7R8ZU13_9CRUS</name>
<keyword evidence="3" id="KW-0479">Metal-binding</keyword>
<evidence type="ECO:0000256" key="1">
    <source>
        <dbReference type="ARBA" id="ARBA00022448"/>
    </source>
</evidence>
<dbReference type="Pfam" id="PF01152">
    <property type="entry name" value="Bac_globin"/>
    <property type="match status" value="1"/>
</dbReference>
<dbReference type="GO" id="GO:0020037">
    <property type="term" value="F:heme binding"/>
    <property type="evidence" value="ECO:0007669"/>
    <property type="project" value="InterPro"/>
</dbReference>
<evidence type="ECO:0000256" key="4">
    <source>
        <dbReference type="ARBA" id="ARBA00023004"/>
    </source>
</evidence>
<dbReference type="InterPro" id="IPR001486">
    <property type="entry name" value="Hemoglobin_trunc"/>
</dbReference>
<protein>
    <submittedName>
        <fullName evidence="5">Uncharacterized protein</fullName>
    </submittedName>
</protein>
<dbReference type="CDD" id="cd06971">
    <property type="entry name" value="PgpA"/>
    <property type="match status" value="1"/>
</dbReference>
<dbReference type="GO" id="GO:0008962">
    <property type="term" value="F:phosphatidylglycerophosphatase activity"/>
    <property type="evidence" value="ECO:0007669"/>
    <property type="project" value="InterPro"/>
</dbReference>
<reference evidence="5" key="1">
    <citation type="submission" date="2020-11" db="EMBL/GenBank/DDBJ databases">
        <authorList>
            <person name="Tran Van P."/>
        </authorList>
    </citation>
    <scope>NUCLEOTIDE SEQUENCE</scope>
</reference>
<dbReference type="InterPro" id="IPR012292">
    <property type="entry name" value="Globin/Proto"/>
</dbReference>
<dbReference type="GO" id="GO:0046872">
    <property type="term" value="F:metal ion binding"/>
    <property type="evidence" value="ECO:0007669"/>
    <property type="project" value="UniProtKB-KW"/>
</dbReference>
<dbReference type="AlphaFoldDB" id="A0A7R8ZU13"/>
<keyword evidence="4" id="KW-0408">Iron</keyword>
<dbReference type="InterPro" id="IPR036681">
    <property type="entry name" value="PgpA-like_sf"/>
</dbReference>
<dbReference type="InterPro" id="IPR026037">
    <property type="entry name" value="PgpA"/>
</dbReference>
<feature type="non-terminal residue" evidence="5">
    <location>
        <position position="217"/>
    </location>
</feature>
<dbReference type="Gene3D" id="1.10.490.10">
    <property type="entry name" value="Globins"/>
    <property type="match status" value="1"/>
</dbReference>
<sequence length="217" mass="25385">MESIYERLGDENLKKLVDIFYDKVENDETLKGLFQTDMEVVRSKQFMFLTQFFGGPTRYSEVHGHPKLRMRHLPHKVTPEGAAAWLSCMESAISELPIDDSFKREIFIRFPHAARHMYLFPDRLDILLIGLILIFTALGTWACKIVLKEWGHDPSKIVMDETIGVWITLLFIPFNHWYIWLGFGLFRLFDIWKPLGIRTIDDKMQSAFSVMLDDILA</sequence>
<evidence type="ECO:0000313" key="5">
    <source>
        <dbReference type="EMBL" id="CAD7237004.1"/>
    </source>
</evidence>
<evidence type="ECO:0000256" key="3">
    <source>
        <dbReference type="ARBA" id="ARBA00022723"/>
    </source>
</evidence>
<dbReference type="OrthoDB" id="549135at2759"/>
<dbReference type="InterPro" id="IPR009050">
    <property type="entry name" value="Globin-like_sf"/>
</dbReference>
<dbReference type="InterPro" id="IPR007686">
    <property type="entry name" value="YutG/PgpA"/>
</dbReference>
<dbReference type="SUPFAM" id="SSF46458">
    <property type="entry name" value="Globin-like"/>
    <property type="match status" value="1"/>
</dbReference>
<evidence type="ECO:0000256" key="2">
    <source>
        <dbReference type="ARBA" id="ARBA00022617"/>
    </source>
</evidence>
<proteinExistence type="predicted"/>
<accession>A0A7R8ZU13</accession>
<dbReference type="GO" id="GO:0019825">
    <property type="term" value="F:oxygen binding"/>
    <property type="evidence" value="ECO:0007669"/>
    <property type="project" value="InterPro"/>
</dbReference>
<dbReference type="PANTHER" id="PTHR36305:SF1">
    <property type="entry name" value="PHOSPHATIDYLGLYCEROPHOSPHATASE A"/>
    <property type="match status" value="1"/>
</dbReference>
<organism evidence="5">
    <name type="scientific">Cyprideis torosa</name>
    <dbReference type="NCBI Taxonomy" id="163714"/>
    <lineage>
        <taxon>Eukaryota</taxon>
        <taxon>Metazoa</taxon>
        <taxon>Ecdysozoa</taxon>
        <taxon>Arthropoda</taxon>
        <taxon>Crustacea</taxon>
        <taxon>Oligostraca</taxon>
        <taxon>Ostracoda</taxon>
        <taxon>Podocopa</taxon>
        <taxon>Podocopida</taxon>
        <taxon>Cytherocopina</taxon>
        <taxon>Cytheroidea</taxon>
        <taxon>Cytherideidae</taxon>
        <taxon>Cyprideis</taxon>
    </lineage>
</organism>